<dbReference type="STRING" id="1802363.A2682_00725"/>
<keyword evidence="3" id="KW-1003">Cell membrane</keyword>
<evidence type="ECO:0000256" key="5">
    <source>
        <dbReference type="ARBA" id="ARBA00022670"/>
    </source>
</evidence>
<proteinExistence type="predicted"/>
<keyword evidence="12" id="KW-0961">Cell wall biogenesis/degradation</keyword>
<evidence type="ECO:0000256" key="3">
    <source>
        <dbReference type="ARBA" id="ARBA00022475"/>
    </source>
</evidence>
<dbReference type="InterPro" id="IPR005311">
    <property type="entry name" value="PBP_dimer"/>
</dbReference>
<dbReference type="GO" id="GO:0005886">
    <property type="term" value="C:plasma membrane"/>
    <property type="evidence" value="ECO:0007669"/>
    <property type="project" value="UniProtKB-SubCell"/>
</dbReference>
<evidence type="ECO:0000256" key="13">
    <source>
        <dbReference type="SAM" id="Phobius"/>
    </source>
</evidence>
<feature type="domain" description="Penicillin-binding protein dimerisation" evidence="15">
    <location>
        <begin position="83"/>
        <end position="249"/>
    </location>
</feature>
<feature type="transmembrane region" description="Helical" evidence="13">
    <location>
        <begin position="39"/>
        <end position="58"/>
    </location>
</feature>
<evidence type="ECO:0000256" key="11">
    <source>
        <dbReference type="ARBA" id="ARBA00023136"/>
    </source>
</evidence>
<gene>
    <name evidence="16" type="ORF">A2682_00725</name>
</gene>
<evidence type="ECO:0000313" key="16">
    <source>
        <dbReference type="EMBL" id="OHA49178.1"/>
    </source>
</evidence>
<keyword evidence="6 13" id="KW-0812">Transmembrane</keyword>
<keyword evidence="9" id="KW-0573">Peptidoglycan synthesis</keyword>
<evidence type="ECO:0000256" key="2">
    <source>
        <dbReference type="ARBA" id="ARBA00004236"/>
    </source>
</evidence>
<dbReference type="InterPro" id="IPR012338">
    <property type="entry name" value="Beta-lactam/transpept-like"/>
</dbReference>
<dbReference type="GO" id="GO:0071972">
    <property type="term" value="F:peptidoglycan L,D-transpeptidase activity"/>
    <property type="evidence" value="ECO:0007669"/>
    <property type="project" value="TreeGrafter"/>
</dbReference>
<dbReference type="NCBIfam" id="TIGR03423">
    <property type="entry name" value="pbp2_mrdA"/>
    <property type="match status" value="1"/>
</dbReference>
<dbReference type="InterPro" id="IPR050515">
    <property type="entry name" value="Beta-lactam/transpept"/>
</dbReference>
<dbReference type="PANTHER" id="PTHR30627:SF2">
    <property type="entry name" value="PEPTIDOGLYCAN D,D-TRANSPEPTIDASE MRDA"/>
    <property type="match status" value="1"/>
</dbReference>
<evidence type="ECO:0000256" key="9">
    <source>
        <dbReference type="ARBA" id="ARBA00022984"/>
    </source>
</evidence>
<evidence type="ECO:0000256" key="8">
    <source>
        <dbReference type="ARBA" id="ARBA00022960"/>
    </source>
</evidence>
<dbReference type="GO" id="GO:0009002">
    <property type="term" value="F:serine-type D-Ala-D-Ala carboxypeptidase activity"/>
    <property type="evidence" value="ECO:0007669"/>
    <property type="project" value="InterPro"/>
</dbReference>
<keyword evidence="5" id="KW-0645">Protease</keyword>
<dbReference type="AlphaFoldDB" id="A0A1G2PLI6"/>
<comment type="subcellular location">
    <subcellularLocation>
        <location evidence="2">Cell membrane</location>
    </subcellularLocation>
    <subcellularLocation>
        <location evidence="1">Membrane</location>
        <topology evidence="1">Single-pass membrane protein</topology>
    </subcellularLocation>
</comment>
<dbReference type="Gene3D" id="3.90.1310.10">
    <property type="entry name" value="Penicillin-binding protein 2a (Domain 2)"/>
    <property type="match status" value="1"/>
</dbReference>
<dbReference type="GO" id="GO:0008658">
    <property type="term" value="F:penicillin binding"/>
    <property type="evidence" value="ECO:0007669"/>
    <property type="project" value="InterPro"/>
</dbReference>
<evidence type="ECO:0000313" key="17">
    <source>
        <dbReference type="Proteomes" id="UP000178690"/>
    </source>
</evidence>
<dbReference type="Pfam" id="PF03717">
    <property type="entry name" value="PBP_dimer"/>
    <property type="match status" value="1"/>
</dbReference>
<dbReference type="SUPFAM" id="SSF56601">
    <property type="entry name" value="beta-lactamase/transpeptidase-like"/>
    <property type="match status" value="1"/>
</dbReference>
<evidence type="ECO:0000256" key="7">
    <source>
        <dbReference type="ARBA" id="ARBA00022801"/>
    </source>
</evidence>
<dbReference type="GO" id="GO:0071555">
    <property type="term" value="P:cell wall organization"/>
    <property type="evidence" value="ECO:0007669"/>
    <property type="project" value="UniProtKB-KW"/>
</dbReference>
<dbReference type="InterPro" id="IPR001460">
    <property type="entry name" value="PCN-bd_Tpept"/>
</dbReference>
<dbReference type="Proteomes" id="UP000178690">
    <property type="component" value="Unassembled WGS sequence"/>
</dbReference>
<keyword evidence="4" id="KW-0997">Cell inner membrane</keyword>
<keyword evidence="11 13" id="KW-0472">Membrane</keyword>
<evidence type="ECO:0000256" key="12">
    <source>
        <dbReference type="ARBA" id="ARBA00023316"/>
    </source>
</evidence>
<keyword evidence="8" id="KW-0133">Cell shape</keyword>
<accession>A0A1G2PLI6</accession>
<evidence type="ECO:0000256" key="1">
    <source>
        <dbReference type="ARBA" id="ARBA00004167"/>
    </source>
</evidence>
<dbReference type="GO" id="GO:0008360">
    <property type="term" value="P:regulation of cell shape"/>
    <property type="evidence" value="ECO:0007669"/>
    <property type="project" value="UniProtKB-KW"/>
</dbReference>
<name>A0A1G2PLI6_TERXR</name>
<dbReference type="InterPro" id="IPR036138">
    <property type="entry name" value="PBP_dimer_sf"/>
</dbReference>
<evidence type="ECO:0000256" key="4">
    <source>
        <dbReference type="ARBA" id="ARBA00022519"/>
    </source>
</evidence>
<dbReference type="PANTHER" id="PTHR30627">
    <property type="entry name" value="PEPTIDOGLYCAN D,D-TRANSPEPTIDASE"/>
    <property type="match status" value="1"/>
</dbReference>
<protein>
    <submittedName>
        <fullName evidence="16">Penicillin-binding protein 2</fullName>
    </submittedName>
</protein>
<dbReference type="GO" id="GO:0006508">
    <property type="term" value="P:proteolysis"/>
    <property type="evidence" value="ECO:0007669"/>
    <property type="project" value="UniProtKB-KW"/>
</dbReference>
<dbReference type="EMBL" id="MHST01000012">
    <property type="protein sequence ID" value="OHA49178.1"/>
    <property type="molecule type" value="Genomic_DNA"/>
</dbReference>
<dbReference type="InterPro" id="IPR017790">
    <property type="entry name" value="Penicillin-binding_protein_2"/>
</dbReference>
<evidence type="ECO:0000259" key="15">
    <source>
        <dbReference type="Pfam" id="PF03717"/>
    </source>
</evidence>
<dbReference type="Pfam" id="PF00905">
    <property type="entry name" value="Transpeptidase"/>
    <property type="match status" value="1"/>
</dbReference>
<evidence type="ECO:0000256" key="10">
    <source>
        <dbReference type="ARBA" id="ARBA00022989"/>
    </source>
</evidence>
<evidence type="ECO:0000256" key="6">
    <source>
        <dbReference type="ARBA" id="ARBA00022692"/>
    </source>
</evidence>
<dbReference type="GO" id="GO:0009252">
    <property type="term" value="P:peptidoglycan biosynthetic process"/>
    <property type="evidence" value="ECO:0007669"/>
    <property type="project" value="UniProtKB-KW"/>
</dbReference>
<keyword evidence="7" id="KW-0378">Hydrolase</keyword>
<comment type="caution">
    <text evidence="16">The sequence shown here is derived from an EMBL/GenBank/DDBJ whole genome shotgun (WGS) entry which is preliminary data.</text>
</comment>
<keyword evidence="10 13" id="KW-1133">Transmembrane helix</keyword>
<dbReference type="Gene3D" id="3.40.710.10">
    <property type="entry name" value="DD-peptidase/beta-lactamase superfamily"/>
    <property type="match status" value="1"/>
</dbReference>
<sequence>MEERNPRFFSPEEIIADFTRREDPRAGDTLEAPIPRRSIALFLVIAFSLFLLFAFRAFSLTVLQGSELLRAAERSGARTFAILPLRGAILDRNGEAVVENASTLTLVFDPLSANTASLQVRNETFARAGAILGINADELQSRAESFSNQAEARVIVSELMREKAVALAAADLPDFLRVEPSFQRTYPRGGEAFASIVGYVGDVTEEDVETQGFSPREMIGKAGVELSYDDVLRGVPGQRRVLVDARGSTRGEAVIQAPVAGSNLRLTIDAGLTDAAAAALQDALRRSGARGGALVAVDPRNGAVRALVSLPTYDAGAVSRGLSLAEYQRLTGDPRTPFLNRAIGGLYPSGSTIKPFIGAAALAERVISPTRRIDDTRGLITVTSIYDPNVSWTFRDWKAHGYVSFIDALAVSANVYFYTVGGGYGDIEGLGPERIARYLSSFGFGRTLGIDLAGEAEGRIPSPAWKEATKGEQWFVGDTYNLSIGQGDLAVTPLQLASATAAVANGGTLFQPYVLDAVMGADGTEVRRGETRSLGALPLTGTDLGWVKRGMRASVTASQGTNRALADLPLAVAAKTGTAQFGSEGKTHALVTAFAPMENPELALAIVLEGGGEGTVATRVAREVLAWYAAHRAD</sequence>
<reference evidence="16 17" key="1">
    <citation type="journal article" date="2016" name="Nat. Commun.">
        <title>Thousands of microbial genomes shed light on interconnected biogeochemical processes in an aquifer system.</title>
        <authorList>
            <person name="Anantharaman K."/>
            <person name="Brown C.T."/>
            <person name="Hug L.A."/>
            <person name="Sharon I."/>
            <person name="Castelle C.J."/>
            <person name="Probst A.J."/>
            <person name="Thomas B.C."/>
            <person name="Singh A."/>
            <person name="Wilkins M.J."/>
            <person name="Karaoz U."/>
            <person name="Brodie E.L."/>
            <person name="Williams K.H."/>
            <person name="Hubbard S.S."/>
            <person name="Banfield J.F."/>
        </authorList>
    </citation>
    <scope>NUCLEOTIDE SEQUENCE [LARGE SCALE GENOMIC DNA]</scope>
    <source>
        <strain evidence="17">RIFCSPHIGHO2_01_FULL_58_15</strain>
    </source>
</reference>
<evidence type="ECO:0000259" key="14">
    <source>
        <dbReference type="Pfam" id="PF00905"/>
    </source>
</evidence>
<feature type="domain" description="Penicillin-binding protein transpeptidase" evidence="14">
    <location>
        <begin position="292"/>
        <end position="625"/>
    </location>
</feature>
<dbReference type="SUPFAM" id="SSF56519">
    <property type="entry name" value="Penicillin binding protein dimerisation domain"/>
    <property type="match status" value="1"/>
</dbReference>
<organism evidence="16 17">
    <name type="scientific">Terrybacteria sp. (strain RIFCSPHIGHO2_01_FULL_58_15)</name>
    <dbReference type="NCBI Taxonomy" id="1802363"/>
    <lineage>
        <taxon>Bacteria</taxon>
        <taxon>Candidatus Terryibacteriota</taxon>
    </lineage>
</organism>